<evidence type="ECO:0000256" key="1">
    <source>
        <dbReference type="ARBA" id="ARBA00002324"/>
    </source>
</evidence>
<comment type="similarity">
    <text evidence="10">Belongs to the NadD family.</text>
</comment>
<dbReference type="HAMAP" id="MF_00244">
    <property type="entry name" value="NaMN_adenylyltr"/>
    <property type="match status" value="1"/>
</dbReference>
<evidence type="ECO:0000256" key="8">
    <source>
        <dbReference type="ARBA" id="ARBA00023027"/>
    </source>
</evidence>
<dbReference type="NCBIfam" id="NF000841">
    <property type="entry name" value="PRK00071.1-4"/>
    <property type="match status" value="1"/>
</dbReference>
<dbReference type="NCBIfam" id="TIGR00125">
    <property type="entry name" value="cyt_tran_rel"/>
    <property type="match status" value="1"/>
</dbReference>
<evidence type="ECO:0000256" key="2">
    <source>
        <dbReference type="ARBA" id="ARBA00005019"/>
    </source>
</evidence>
<evidence type="ECO:0000256" key="6">
    <source>
        <dbReference type="ARBA" id="ARBA00022741"/>
    </source>
</evidence>
<dbReference type="Gene3D" id="3.40.50.620">
    <property type="entry name" value="HUPs"/>
    <property type="match status" value="1"/>
</dbReference>
<comment type="pathway">
    <text evidence="2 10">Cofactor biosynthesis; NAD(+) biosynthesis; deamido-NAD(+) from nicotinate D-ribonucleotide: step 1/1.</text>
</comment>
<proteinExistence type="inferred from homology"/>
<accession>A0A0R1L2W6</accession>
<dbReference type="EMBL" id="AZEA01000001">
    <property type="protein sequence ID" value="KRK89896.1"/>
    <property type="molecule type" value="Genomic_DNA"/>
</dbReference>
<keyword evidence="7 10" id="KW-0067">ATP-binding</keyword>
<comment type="caution">
    <text evidence="12">The sequence shown here is derived from an EMBL/GenBank/DDBJ whole genome shotgun (WGS) entry which is preliminary data.</text>
</comment>
<dbReference type="AlphaFoldDB" id="A0A0R1L2W6"/>
<keyword evidence="5 10" id="KW-0548">Nucleotidyltransferase</keyword>
<keyword evidence="4 10" id="KW-0808">Transferase</keyword>
<protein>
    <recommendedName>
        <fullName evidence="10">Probable nicotinate-nucleotide adenylyltransferase</fullName>
        <ecNumber evidence="10">2.7.7.18</ecNumber>
    </recommendedName>
    <alternativeName>
        <fullName evidence="10">Deamido-NAD(+) diphosphorylase</fullName>
    </alternativeName>
    <alternativeName>
        <fullName evidence="10">Deamido-NAD(+) pyrophosphorylase</fullName>
    </alternativeName>
    <alternativeName>
        <fullName evidence="10">Nicotinate mononucleotide adenylyltransferase</fullName>
        <shortName evidence="10">NaMN adenylyltransferase</shortName>
    </alternativeName>
</protein>
<reference evidence="12 13" key="1">
    <citation type="journal article" date="2015" name="Genome Announc.">
        <title>Expanding the biotechnology potential of lactobacilli through comparative genomics of 213 strains and associated genera.</title>
        <authorList>
            <person name="Sun Z."/>
            <person name="Harris H.M."/>
            <person name="McCann A."/>
            <person name="Guo C."/>
            <person name="Argimon S."/>
            <person name="Zhang W."/>
            <person name="Yang X."/>
            <person name="Jeffery I.B."/>
            <person name="Cooney J.C."/>
            <person name="Kagawa T.F."/>
            <person name="Liu W."/>
            <person name="Song Y."/>
            <person name="Salvetti E."/>
            <person name="Wrobel A."/>
            <person name="Rasinkangas P."/>
            <person name="Parkhill J."/>
            <person name="Rea M.C."/>
            <person name="O'Sullivan O."/>
            <person name="Ritari J."/>
            <person name="Douillard F.P."/>
            <person name="Paul Ross R."/>
            <person name="Yang R."/>
            <person name="Briner A.E."/>
            <person name="Felis G.E."/>
            <person name="de Vos W.M."/>
            <person name="Barrangou R."/>
            <person name="Klaenhammer T.R."/>
            <person name="Caufield P.W."/>
            <person name="Cui Y."/>
            <person name="Zhang H."/>
            <person name="O'Toole P.W."/>
        </authorList>
    </citation>
    <scope>NUCLEOTIDE SEQUENCE [LARGE SCALE GENOMIC DNA]</scope>
    <source>
        <strain evidence="12 13">DSM 19904</strain>
    </source>
</reference>
<evidence type="ECO:0000313" key="13">
    <source>
        <dbReference type="Proteomes" id="UP000051581"/>
    </source>
</evidence>
<comment type="function">
    <text evidence="1 10">Catalyzes the reversible adenylation of nicotinate mononucleotide (NaMN) to nicotinic acid adenine dinucleotide (NaAD).</text>
</comment>
<dbReference type="GO" id="GO:0005524">
    <property type="term" value="F:ATP binding"/>
    <property type="evidence" value="ECO:0007669"/>
    <property type="project" value="UniProtKB-KW"/>
</dbReference>
<keyword evidence="6 10" id="KW-0547">Nucleotide-binding</keyword>
<evidence type="ECO:0000256" key="7">
    <source>
        <dbReference type="ARBA" id="ARBA00022840"/>
    </source>
</evidence>
<name>A0A0R1L2W6_9LACO</name>
<dbReference type="EC" id="2.7.7.18" evidence="10"/>
<dbReference type="GO" id="GO:0009435">
    <property type="term" value="P:NAD+ biosynthetic process"/>
    <property type="evidence" value="ECO:0007669"/>
    <property type="project" value="UniProtKB-UniRule"/>
</dbReference>
<evidence type="ECO:0000256" key="10">
    <source>
        <dbReference type="HAMAP-Rule" id="MF_00244"/>
    </source>
</evidence>
<keyword evidence="13" id="KW-1185">Reference proteome</keyword>
<dbReference type="GO" id="GO:0004515">
    <property type="term" value="F:nicotinate-nucleotide adenylyltransferase activity"/>
    <property type="evidence" value="ECO:0007669"/>
    <property type="project" value="UniProtKB-UniRule"/>
</dbReference>
<dbReference type="NCBIfam" id="NF000840">
    <property type="entry name" value="PRK00071.1-3"/>
    <property type="match status" value="1"/>
</dbReference>
<comment type="catalytic activity">
    <reaction evidence="9 10">
        <text>nicotinate beta-D-ribonucleotide + ATP + H(+) = deamido-NAD(+) + diphosphate</text>
        <dbReference type="Rhea" id="RHEA:22860"/>
        <dbReference type="ChEBI" id="CHEBI:15378"/>
        <dbReference type="ChEBI" id="CHEBI:30616"/>
        <dbReference type="ChEBI" id="CHEBI:33019"/>
        <dbReference type="ChEBI" id="CHEBI:57502"/>
        <dbReference type="ChEBI" id="CHEBI:58437"/>
        <dbReference type="EC" id="2.7.7.18"/>
    </reaction>
</comment>
<dbReference type="Proteomes" id="UP000051581">
    <property type="component" value="Unassembled WGS sequence"/>
</dbReference>
<dbReference type="PATRIC" id="fig|1423808.3.peg.135"/>
<keyword evidence="8 10" id="KW-0520">NAD</keyword>
<dbReference type="SUPFAM" id="SSF52374">
    <property type="entry name" value="Nucleotidylyl transferase"/>
    <property type="match status" value="1"/>
</dbReference>
<dbReference type="Pfam" id="PF01467">
    <property type="entry name" value="CTP_transf_like"/>
    <property type="match status" value="1"/>
</dbReference>
<feature type="domain" description="Cytidyltransferase-like" evidence="11">
    <location>
        <begin position="27"/>
        <end position="182"/>
    </location>
</feature>
<sequence>MSNVMNHVETLMQTKTIQHKPGKRIGILGGTFNPIHNGHLIIAEQVLDQLGLDKVCFMPDANPPHVDKKFAIDAKDRVAMISGSIRDNPKFAIEMTEIIRGGVSYSYDTMKQLTQQHPENHYYFIIGGDMVNYLHKWYRIDDLVEMVSFVGVKRDGYTPVSKYPVIWVDVPYIDISSSLIRSKIRQHQSIKYLVPSSVERYIKENHLYEK</sequence>
<evidence type="ECO:0000256" key="5">
    <source>
        <dbReference type="ARBA" id="ARBA00022695"/>
    </source>
</evidence>
<dbReference type="UniPathway" id="UPA00253">
    <property type="reaction ID" value="UER00332"/>
</dbReference>
<dbReference type="PANTHER" id="PTHR39321">
    <property type="entry name" value="NICOTINATE-NUCLEOTIDE ADENYLYLTRANSFERASE-RELATED"/>
    <property type="match status" value="1"/>
</dbReference>
<gene>
    <name evidence="10" type="primary">nadD</name>
    <name evidence="12" type="ORF">FD17_GL000134</name>
</gene>
<evidence type="ECO:0000259" key="11">
    <source>
        <dbReference type="Pfam" id="PF01467"/>
    </source>
</evidence>
<evidence type="ECO:0000256" key="3">
    <source>
        <dbReference type="ARBA" id="ARBA00022642"/>
    </source>
</evidence>
<dbReference type="InterPro" id="IPR005248">
    <property type="entry name" value="NadD/NMNAT"/>
</dbReference>
<keyword evidence="3 10" id="KW-0662">Pyridine nucleotide biosynthesis</keyword>
<evidence type="ECO:0000256" key="4">
    <source>
        <dbReference type="ARBA" id="ARBA00022679"/>
    </source>
</evidence>
<dbReference type="OrthoDB" id="5295945at2"/>
<evidence type="ECO:0000256" key="9">
    <source>
        <dbReference type="ARBA" id="ARBA00048721"/>
    </source>
</evidence>
<dbReference type="NCBIfam" id="TIGR00482">
    <property type="entry name" value="nicotinate (nicotinamide) nucleotide adenylyltransferase"/>
    <property type="match status" value="1"/>
</dbReference>
<dbReference type="CDD" id="cd02165">
    <property type="entry name" value="NMNAT"/>
    <property type="match status" value="1"/>
</dbReference>
<dbReference type="InterPro" id="IPR004821">
    <property type="entry name" value="Cyt_trans-like"/>
</dbReference>
<dbReference type="InterPro" id="IPR014729">
    <property type="entry name" value="Rossmann-like_a/b/a_fold"/>
</dbReference>
<dbReference type="PANTHER" id="PTHR39321:SF3">
    <property type="entry name" value="PHOSPHOPANTETHEINE ADENYLYLTRANSFERASE"/>
    <property type="match status" value="1"/>
</dbReference>
<evidence type="ECO:0000313" key="12">
    <source>
        <dbReference type="EMBL" id="KRK89896.1"/>
    </source>
</evidence>
<dbReference type="RefSeq" id="WP_057822734.1">
    <property type="nucleotide sequence ID" value="NZ_AZEA01000001.1"/>
</dbReference>
<organism evidence="12 13">
    <name type="scientific">Lentilactobacillus sunkii DSM 19904</name>
    <dbReference type="NCBI Taxonomy" id="1423808"/>
    <lineage>
        <taxon>Bacteria</taxon>
        <taxon>Bacillati</taxon>
        <taxon>Bacillota</taxon>
        <taxon>Bacilli</taxon>
        <taxon>Lactobacillales</taxon>
        <taxon>Lactobacillaceae</taxon>
        <taxon>Lentilactobacillus</taxon>
    </lineage>
</organism>